<dbReference type="PANTHER" id="PTHR33223:SF10">
    <property type="entry name" value="AMINOTRANSFERASE-LIKE PLANT MOBILE DOMAIN-CONTAINING PROTEIN"/>
    <property type="match status" value="1"/>
</dbReference>
<feature type="region of interest" description="Disordered" evidence="1">
    <location>
        <begin position="1"/>
        <end position="28"/>
    </location>
</feature>
<reference evidence="3" key="2">
    <citation type="journal article" date="2024" name="Plant">
        <title>Genomic evolution and insights into agronomic trait innovations of Sesamum species.</title>
        <authorList>
            <person name="Miao H."/>
            <person name="Wang L."/>
            <person name="Qu L."/>
            <person name="Liu H."/>
            <person name="Sun Y."/>
            <person name="Le M."/>
            <person name="Wang Q."/>
            <person name="Wei S."/>
            <person name="Zheng Y."/>
            <person name="Lin W."/>
            <person name="Duan Y."/>
            <person name="Cao H."/>
            <person name="Xiong S."/>
            <person name="Wang X."/>
            <person name="Wei L."/>
            <person name="Li C."/>
            <person name="Ma Q."/>
            <person name="Ju M."/>
            <person name="Zhao R."/>
            <person name="Li G."/>
            <person name="Mu C."/>
            <person name="Tian Q."/>
            <person name="Mei H."/>
            <person name="Zhang T."/>
            <person name="Gao T."/>
            <person name="Zhang H."/>
        </authorList>
    </citation>
    <scope>NUCLEOTIDE SEQUENCE</scope>
    <source>
        <strain evidence="3">KEN8</strain>
    </source>
</reference>
<dbReference type="AlphaFoldDB" id="A0AAW2NZ02"/>
<evidence type="ECO:0000256" key="1">
    <source>
        <dbReference type="SAM" id="MobiDB-lite"/>
    </source>
</evidence>
<name>A0AAW2NZ02_9LAMI</name>
<evidence type="ECO:0000313" key="3">
    <source>
        <dbReference type="EMBL" id="KAL0347636.1"/>
    </source>
</evidence>
<dbReference type="EMBL" id="JACGWM010000010">
    <property type="protein sequence ID" value="KAL0347636.1"/>
    <property type="molecule type" value="Genomic_DNA"/>
</dbReference>
<dbReference type="PANTHER" id="PTHR33223">
    <property type="entry name" value="CCHC-TYPE DOMAIN-CONTAINING PROTEIN"/>
    <property type="match status" value="1"/>
</dbReference>
<dbReference type="InterPro" id="IPR005162">
    <property type="entry name" value="Retrotrans_gag_dom"/>
</dbReference>
<accession>A0AAW2NZ02</accession>
<protein>
    <recommendedName>
        <fullName evidence="2">Retrotransposon gag domain-containing protein</fullName>
    </recommendedName>
</protein>
<dbReference type="Pfam" id="PF03732">
    <property type="entry name" value="Retrotrans_gag"/>
    <property type="match status" value="1"/>
</dbReference>
<feature type="compositionally biased region" description="Low complexity" evidence="1">
    <location>
        <begin position="10"/>
        <end position="22"/>
    </location>
</feature>
<reference evidence="3" key="1">
    <citation type="submission" date="2020-06" db="EMBL/GenBank/DDBJ databases">
        <authorList>
            <person name="Li T."/>
            <person name="Hu X."/>
            <person name="Zhang T."/>
            <person name="Song X."/>
            <person name="Zhang H."/>
            <person name="Dai N."/>
            <person name="Sheng W."/>
            <person name="Hou X."/>
            <person name="Wei L."/>
        </authorList>
    </citation>
    <scope>NUCLEOTIDE SEQUENCE</scope>
    <source>
        <strain evidence="3">KEN8</strain>
        <tissue evidence="3">Leaf</tissue>
    </source>
</reference>
<proteinExistence type="predicted"/>
<organism evidence="3">
    <name type="scientific">Sesamum calycinum</name>
    <dbReference type="NCBI Taxonomy" id="2727403"/>
    <lineage>
        <taxon>Eukaryota</taxon>
        <taxon>Viridiplantae</taxon>
        <taxon>Streptophyta</taxon>
        <taxon>Embryophyta</taxon>
        <taxon>Tracheophyta</taxon>
        <taxon>Spermatophyta</taxon>
        <taxon>Magnoliopsida</taxon>
        <taxon>eudicotyledons</taxon>
        <taxon>Gunneridae</taxon>
        <taxon>Pentapetalae</taxon>
        <taxon>asterids</taxon>
        <taxon>lamiids</taxon>
        <taxon>Lamiales</taxon>
        <taxon>Pedaliaceae</taxon>
        <taxon>Sesamum</taxon>
    </lineage>
</organism>
<feature type="domain" description="Retrotransposon gag" evidence="2">
    <location>
        <begin position="63"/>
        <end position="132"/>
    </location>
</feature>
<sequence>METINSTLHSSQGSGVGPSSQVKRGGTLGSQANFAAPSHLLAYDGTTDPTEHILKFENAALLHRSFVEFSSLFKHQFANSKKCRKSTISLFGINLEEKETLRAYVQRFNTVILEVPTAHHEVLVSAFTQGLLEGPLFKYLPKKPAADFLDVLARAEKYINLENTWLVKKNGRDKRKES</sequence>
<gene>
    <name evidence="3" type="ORF">Scaly_1779600</name>
</gene>
<evidence type="ECO:0000259" key="2">
    <source>
        <dbReference type="Pfam" id="PF03732"/>
    </source>
</evidence>
<comment type="caution">
    <text evidence="3">The sequence shown here is derived from an EMBL/GenBank/DDBJ whole genome shotgun (WGS) entry which is preliminary data.</text>
</comment>